<feature type="compositionally biased region" description="Polar residues" evidence="1">
    <location>
        <begin position="714"/>
        <end position="738"/>
    </location>
</feature>
<reference evidence="3 4" key="1">
    <citation type="journal article" date="2021" name="Comput. Struct. Biotechnol. J.">
        <title>De novo genome assembly of the potent medicinal plant Rehmannia glutinosa using nanopore technology.</title>
        <authorList>
            <person name="Ma L."/>
            <person name="Dong C."/>
            <person name="Song C."/>
            <person name="Wang X."/>
            <person name="Zheng X."/>
            <person name="Niu Y."/>
            <person name="Chen S."/>
            <person name="Feng W."/>
        </authorList>
    </citation>
    <scope>NUCLEOTIDE SEQUENCE [LARGE SCALE GENOMIC DNA]</scope>
    <source>
        <strain evidence="3">DH-2019</strain>
    </source>
</reference>
<feature type="region of interest" description="Disordered" evidence="1">
    <location>
        <begin position="654"/>
        <end position="820"/>
    </location>
</feature>
<dbReference type="InterPro" id="IPR051177">
    <property type="entry name" value="CIK-Related_Protein"/>
</dbReference>
<name>A0ABR0U2L1_REHGL</name>
<dbReference type="SUPFAM" id="SSF48371">
    <property type="entry name" value="ARM repeat"/>
    <property type="match status" value="1"/>
</dbReference>
<feature type="compositionally biased region" description="Polar residues" evidence="1">
    <location>
        <begin position="834"/>
        <end position="852"/>
    </location>
</feature>
<feature type="region of interest" description="Disordered" evidence="1">
    <location>
        <begin position="899"/>
        <end position="950"/>
    </location>
</feature>
<dbReference type="Gene3D" id="1.10.510.10">
    <property type="entry name" value="Transferase(Phosphotransferase) domain 1"/>
    <property type="match status" value="1"/>
</dbReference>
<dbReference type="Gene3D" id="3.30.200.20">
    <property type="entry name" value="Phosphorylase Kinase, domain 1"/>
    <property type="match status" value="1"/>
</dbReference>
<keyword evidence="4" id="KW-1185">Reference proteome</keyword>
<feature type="domain" description="Protein kinase" evidence="2">
    <location>
        <begin position="36"/>
        <end position="340"/>
    </location>
</feature>
<evidence type="ECO:0000259" key="2">
    <source>
        <dbReference type="PROSITE" id="PS50011"/>
    </source>
</evidence>
<accession>A0ABR0U2L1</accession>
<proteinExistence type="predicted"/>
<dbReference type="Pfam" id="PF00069">
    <property type="entry name" value="Pkinase"/>
    <property type="match status" value="1"/>
</dbReference>
<feature type="region of interest" description="Disordered" evidence="1">
    <location>
        <begin position="834"/>
        <end position="858"/>
    </location>
</feature>
<evidence type="ECO:0000256" key="1">
    <source>
        <dbReference type="SAM" id="MobiDB-lite"/>
    </source>
</evidence>
<dbReference type="Proteomes" id="UP001318860">
    <property type="component" value="Unassembled WGS sequence"/>
</dbReference>
<dbReference type="Gene3D" id="1.25.10.10">
    <property type="entry name" value="Leucine-rich Repeat Variant"/>
    <property type="match status" value="1"/>
</dbReference>
<dbReference type="EMBL" id="JABTTQ020003484">
    <property type="protein sequence ID" value="KAK6116724.1"/>
    <property type="molecule type" value="Genomic_DNA"/>
</dbReference>
<dbReference type="InterPro" id="IPR000719">
    <property type="entry name" value="Prot_kinase_dom"/>
</dbReference>
<organism evidence="3 4">
    <name type="scientific">Rehmannia glutinosa</name>
    <name type="common">Chinese foxglove</name>
    <dbReference type="NCBI Taxonomy" id="99300"/>
    <lineage>
        <taxon>Eukaryota</taxon>
        <taxon>Viridiplantae</taxon>
        <taxon>Streptophyta</taxon>
        <taxon>Embryophyta</taxon>
        <taxon>Tracheophyta</taxon>
        <taxon>Spermatophyta</taxon>
        <taxon>Magnoliopsida</taxon>
        <taxon>eudicotyledons</taxon>
        <taxon>Gunneridae</taxon>
        <taxon>Pentapetalae</taxon>
        <taxon>asterids</taxon>
        <taxon>lamiids</taxon>
        <taxon>Lamiales</taxon>
        <taxon>Orobanchaceae</taxon>
        <taxon>Rehmannieae</taxon>
        <taxon>Rehmannia</taxon>
    </lineage>
</organism>
<dbReference type="PANTHER" id="PTHR12984">
    <property type="entry name" value="SCY1-RELATED S/T PROTEIN KINASE-LIKE"/>
    <property type="match status" value="1"/>
</dbReference>
<gene>
    <name evidence="3" type="ORF">DH2020_049544</name>
</gene>
<dbReference type="InterPro" id="IPR016024">
    <property type="entry name" value="ARM-type_fold"/>
</dbReference>
<dbReference type="PANTHER" id="PTHR12984:SF6">
    <property type="entry name" value="SCY1-LIKE PROTEIN 2"/>
    <property type="match status" value="1"/>
</dbReference>
<sequence>MKTLTQAFAKASAVIEKTVQNTVQEVTGLPRPMQDYELIDQIGSAGPGLAWKLYSAKSRDGHLPAVYPTVCVWVLDKKALSEARQRAGLSKTAEDAFLDVIRADAARLVRLRHPGVVHVVQALDESKNAMAMVTEPLFASVANALGNVENIPKVPKELKGMEMGLLEVKHGLLQIAETLDFLHNNARLIHRAISPEAVLITSNGAWKLGGFGFAISSDQSNESANVQAFHYAEYDVEDSLLPLQPSINYTAPELVRSKTSSLGSASDIFSFGCLAYHLVARKPLFDCHNNVKMYMNSLTYLTNEAFSSIPRELVPDLQRMLSANEASRPTALDFTGSSFFREDTRLRALRFLDHMLERDNMQKSEFLKALSDMWKDFDPRVLRYKVLPPLCAELRNLVMQPMILPMVLTIAESQDKNDFELSTLPALVPVFNSAAGETLLLLVKHAELIINKASQEHLILHVLPMLVRAYDDTDARLQEEVLKKTIPLAKQLDVQGQGRITRDEDVQDIEPILYLHSFQYPTTSARLVKQTVLPRVHGLALKTTVAAVRVNALLCFGDMVHILDKSAVLEILQTIQRCTAVDHSAPTLMCTLGVANSILKQYGIEFVAEHVLPLIIPLLITQQLNVQQFAKYMLFVKDVLRKIEEKRGVTLSDSGFPEVRPSFPAEDHTSGRINKTVSTAPSITKRSSSWDEDWVPARVAQTANRSSTTTSTTQPALPSQPAQGNSRNSMSSTQQLPSSCPAVDVEWPPRSSSNAATQFVGLENLNGNKGTSNSSLDDIDPFANWPPRPSGAQSVSTPLNNGTTASSNNKYAPNNSTSTTNGLSYQSASWAFGNQTSGESKSQTQGISSSPNVGIGSGGLGSQNSLGYLKQNVGISAIGSSTEKATNLESIFAANKNEHIAPRLAPPPTTAVGRGRGRGRGSQGQTGSSSASLSGQMKRQTDQPPLLDLL</sequence>
<protein>
    <recommendedName>
        <fullName evidence="2">Protein kinase domain-containing protein</fullName>
    </recommendedName>
</protein>
<dbReference type="SMART" id="SM00220">
    <property type="entry name" value="S_TKc"/>
    <property type="match status" value="1"/>
</dbReference>
<dbReference type="SUPFAM" id="SSF56112">
    <property type="entry name" value="Protein kinase-like (PK-like)"/>
    <property type="match status" value="1"/>
</dbReference>
<evidence type="ECO:0000313" key="4">
    <source>
        <dbReference type="Proteomes" id="UP001318860"/>
    </source>
</evidence>
<feature type="compositionally biased region" description="Low complexity" evidence="1">
    <location>
        <begin position="923"/>
        <end position="936"/>
    </location>
</feature>
<comment type="caution">
    <text evidence="3">The sequence shown here is derived from an EMBL/GenBank/DDBJ whole genome shotgun (WGS) entry which is preliminary data.</text>
</comment>
<evidence type="ECO:0000313" key="3">
    <source>
        <dbReference type="EMBL" id="KAK6116724.1"/>
    </source>
</evidence>
<feature type="compositionally biased region" description="Polar residues" evidence="1">
    <location>
        <begin position="765"/>
        <end position="776"/>
    </location>
</feature>
<dbReference type="InterPro" id="IPR011009">
    <property type="entry name" value="Kinase-like_dom_sf"/>
</dbReference>
<dbReference type="CDD" id="cd14011">
    <property type="entry name" value="PK_SCY1_like"/>
    <property type="match status" value="1"/>
</dbReference>
<feature type="compositionally biased region" description="Polar residues" evidence="1">
    <location>
        <begin position="671"/>
        <end position="687"/>
    </location>
</feature>
<dbReference type="InterPro" id="IPR011989">
    <property type="entry name" value="ARM-like"/>
</dbReference>
<feature type="compositionally biased region" description="Polar residues" evidence="1">
    <location>
        <begin position="791"/>
        <end position="820"/>
    </location>
</feature>
<dbReference type="PROSITE" id="PS50011">
    <property type="entry name" value="PROTEIN_KINASE_DOM"/>
    <property type="match status" value="1"/>
</dbReference>